<dbReference type="FunFam" id="1.10.150.20:FF:000003">
    <property type="entry name" value="DNA polymerase I"/>
    <property type="match status" value="1"/>
</dbReference>
<name>B1VB35_PHYAS</name>
<proteinExistence type="predicted"/>
<evidence type="ECO:0000256" key="3">
    <source>
        <dbReference type="ARBA" id="ARBA00023125"/>
    </source>
</evidence>
<dbReference type="InterPro" id="IPR008918">
    <property type="entry name" value="HhH2"/>
</dbReference>
<dbReference type="Gene3D" id="3.30.420.10">
    <property type="entry name" value="Ribonuclease H-like superfamily/Ribonuclease H"/>
    <property type="match status" value="1"/>
</dbReference>
<dbReference type="SMART" id="SM00475">
    <property type="entry name" value="53EXOc"/>
    <property type="match status" value="1"/>
</dbReference>
<comment type="function">
    <text evidence="4">5'-3' exonuclease acting preferentially on double-stranded DNA.</text>
</comment>
<dbReference type="CDD" id="cd09859">
    <property type="entry name" value="PIN_53EXO"/>
    <property type="match status" value="1"/>
</dbReference>
<dbReference type="SUPFAM" id="SSF88723">
    <property type="entry name" value="PIN domain-like"/>
    <property type="match status" value="1"/>
</dbReference>
<evidence type="ECO:0000313" key="8">
    <source>
        <dbReference type="Proteomes" id="UP000008323"/>
    </source>
</evidence>
<dbReference type="CDD" id="cd09898">
    <property type="entry name" value="H3TH_53EXO"/>
    <property type="match status" value="1"/>
</dbReference>
<dbReference type="SUPFAM" id="SSF53098">
    <property type="entry name" value="Ribonuclease H-like"/>
    <property type="match status" value="1"/>
</dbReference>
<dbReference type="AlphaFoldDB" id="B1VB35"/>
<dbReference type="PANTHER" id="PTHR42646:SF2">
    <property type="entry name" value="5'-3' EXONUCLEASE FAMILY PROTEIN"/>
    <property type="match status" value="1"/>
</dbReference>
<dbReference type="GO" id="GO:0033567">
    <property type="term" value="P:DNA replication, Okazaki fragment processing"/>
    <property type="evidence" value="ECO:0007669"/>
    <property type="project" value="InterPro"/>
</dbReference>
<dbReference type="eggNOG" id="COG0258">
    <property type="taxonomic scope" value="Bacteria"/>
</dbReference>
<dbReference type="STRING" id="59748.PA0824"/>
<protein>
    <recommendedName>
        <fullName evidence="5">5'-3' exonuclease</fullName>
    </recommendedName>
</protein>
<dbReference type="CDD" id="cd06140">
    <property type="entry name" value="DNA_polA_I_Bacillus_like_exo"/>
    <property type="match status" value="1"/>
</dbReference>
<feature type="domain" description="5'-3' exonuclease" evidence="6">
    <location>
        <begin position="2"/>
        <end position="264"/>
    </location>
</feature>
<dbReference type="EMBL" id="AM422018">
    <property type="protein sequence ID" value="CAM12158.1"/>
    <property type="molecule type" value="Genomic_DNA"/>
</dbReference>
<dbReference type="PANTHER" id="PTHR42646">
    <property type="entry name" value="FLAP ENDONUCLEASE XNI"/>
    <property type="match status" value="1"/>
</dbReference>
<evidence type="ECO:0000259" key="6">
    <source>
        <dbReference type="SMART" id="SM00475"/>
    </source>
</evidence>
<evidence type="ECO:0000256" key="2">
    <source>
        <dbReference type="ARBA" id="ARBA00022801"/>
    </source>
</evidence>
<dbReference type="InterPro" id="IPR038969">
    <property type="entry name" value="FEN"/>
</dbReference>
<evidence type="ECO:0000256" key="5">
    <source>
        <dbReference type="ARBA" id="ARBA00050026"/>
    </source>
</evidence>
<dbReference type="InterPro" id="IPR036279">
    <property type="entry name" value="5-3_exonuclease_C_sf"/>
</dbReference>
<dbReference type="NCBIfam" id="NF011547">
    <property type="entry name" value="PRK14976.1-4"/>
    <property type="match status" value="1"/>
</dbReference>
<dbReference type="Pfam" id="PF01367">
    <property type="entry name" value="5_3_exonuc"/>
    <property type="match status" value="1"/>
</dbReference>
<dbReference type="InterPro" id="IPR036397">
    <property type="entry name" value="RNaseH_sf"/>
</dbReference>
<dbReference type="Gene3D" id="3.40.50.1010">
    <property type="entry name" value="5'-nuclease"/>
    <property type="match status" value="1"/>
</dbReference>
<dbReference type="SUPFAM" id="SSF47807">
    <property type="entry name" value="5' to 3' exonuclease, C-terminal subdomain"/>
    <property type="match status" value="1"/>
</dbReference>
<keyword evidence="1" id="KW-0540">Nuclease</keyword>
<accession>B1VB35</accession>
<dbReference type="GO" id="GO:0017108">
    <property type="term" value="F:5'-flap endonuclease activity"/>
    <property type="evidence" value="ECO:0007669"/>
    <property type="project" value="InterPro"/>
</dbReference>
<dbReference type="Proteomes" id="UP000008323">
    <property type="component" value="Chromosome"/>
</dbReference>
<dbReference type="InterPro" id="IPR054690">
    <property type="entry name" value="DNA_polI_exonuclease"/>
</dbReference>
<dbReference type="InterPro" id="IPR012337">
    <property type="entry name" value="RNaseH-like_sf"/>
</dbReference>
<gene>
    <name evidence="7" type="primary">polA</name>
    <name evidence="7" type="ordered locus">PA0824</name>
</gene>
<organism evidence="7 8">
    <name type="scientific">Phytoplasma australiense</name>
    <dbReference type="NCBI Taxonomy" id="59748"/>
    <lineage>
        <taxon>Bacteria</taxon>
        <taxon>Bacillati</taxon>
        <taxon>Mycoplasmatota</taxon>
        <taxon>Mollicutes</taxon>
        <taxon>Acholeplasmatales</taxon>
        <taxon>Acholeplasmataceae</taxon>
        <taxon>Candidatus Phytoplasma</taxon>
        <taxon>16SrXII (Stolbur group)</taxon>
    </lineage>
</organism>
<dbReference type="GO" id="GO:0003677">
    <property type="term" value="F:DNA binding"/>
    <property type="evidence" value="ECO:0007669"/>
    <property type="project" value="UniProtKB-KW"/>
</dbReference>
<evidence type="ECO:0000256" key="4">
    <source>
        <dbReference type="ARBA" id="ARBA00049957"/>
    </source>
</evidence>
<dbReference type="InterPro" id="IPR002421">
    <property type="entry name" value="5-3_exonuclease"/>
</dbReference>
<dbReference type="eggNOG" id="COG0749">
    <property type="taxonomic scope" value="Bacteria"/>
</dbReference>
<reference evidence="7 8" key="1">
    <citation type="journal article" date="2008" name="J. Bacteriol.">
        <title>Comparative genome analysis of 'Candidatus Phytoplasma australiense' (subgroup tuf-Australia I; rp-A) and 'Ca. Phytoplasma asteris' strains OY-M and AY-WB.</title>
        <authorList>
            <person name="Tran-Nguyen L.T."/>
            <person name="Kube M."/>
            <person name="Schneider B."/>
            <person name="Reinhardt R."/>
            <person name="Gibb K.S."/>
        </authorList>
    </citation>
    <scope>NUCLEOTIDE SEQUENCE [LARGE SCALE GENOMIC DNA]</scope>
</reference>
<keyword evidence="2" id="KW-0378">Hydrolase</keyword>
<evidence type="ECO:0000313" key="7">
    <source>
        <dbReference type="EMBL" id="CAM12158.1"/>
    </source>
</evidence>
<dbReference type="InterPro" id="IPR020046">
    <property type="entry name" value="5-3_exonucl_a-hlix_arch_N"/>
</dbReference>
<dbReference type="Pfam" id="PF22619">
    <property type="entry name" value="DNA_polI_exo1"/>
    <property type="match status" value="1"/>
</dbReference>
<dbReference type="Gene3D" id="1.10.150.20">
    <property type="entry name" value="5' to 3' exonuclease, C-terminal subdomain"/>
    <property type="match status" value="1"/>
</dbReference>
<evidence type="ECO:0000256" key="1">
    <source>
        <dbReference type="ARBA" id="ARBA00022722"/>
    </source>
</evidence>
<dbReference type="GO" id="GO:0008409">
    <property type="term" value="F:5'-3' exonuclease activity"/>
    <property type="evidence" value="ECO:0007669"/>
    <property type="project" value="InterPro"/>
</dbReference>
<dbReference type="InterPro" id="IPR029060">
    <property type="entry name" value="PIN-like_dom_sf"/>
</dbReference>
<dbReference type="KEGG" id="pal:PA0824"/>
<dbReference type="SMART" id="SM00279">
    <property type="entry name" value="HhH2"/>
    <property type="match status" value="1"/>
</dbReference>
<sequence length="676" mass="78451">MQHLVLVDGNSLVFRAYHATANNGKKLLQNKKGVYTNALLSFIKMFEKILEQTKNYILVAFDTHHPTKRHQMYDNYKKGRPETPQELIDQIPLIKKYLTLKGVKHHFQAEFEADDIIGTLAKMASNKNIKVSIYSSDQDLLQLVDTNTSVYLIKKGLKLIKHYNPKTLLEEYGLKEYQMIDYKALMGDSSDNIKGVAGIGPKTAKNLLQTYDNLDNLLSHLDAIKPSLKEKINNCMEDLKLSKILTTIDTKVPLPFELEQTEIKHMSSFELQDFYQEMDFKRLKITPNTSLKPDLTQNFIYQNIDQNQALEHVIQTITEEQTWSLYFEFDLHYKSILGIGFSCGSNHNFFLDPDIALANQFFISYLKNPAFSKNVFNTYQTQLFLKHKGIIIEGICFDLLPAAYLLFPLESDNLIDLLTKTDLLGDYELNHVNLEKKTAIKAFLFHQSKEHVLKLLQTNNQLFLFHEIELPLASVFAKLENCQTSLPYYLFNNKPFLNEFPKVTLKTLAFLGNVKKIKAFFASKNQVMKEQQKITFFGLDTTNYRQDFSLPNYFDDMINDIAQELNISLSNANIIINQYLTVDGDITCFLDKLLQQIKEHQYLETFWKRKIFCFSLPFLDKKKHPLSLLFLFLQANILDLQKIAFLQLFRHLKPINQLKQNIPLIAKACNPFLEIF</sequence>
<keyword evidence="3" id="KW-0238">DNA-binding</keyword>
<dbReference type="InterPro" id="IPR020045">
    <property type="entry name" value="DNA_polI_H3TH"/>
</dbReference>
<dbReference type="Pfam" id="PF02739">
    <property type="entry name" value="5_3_exonuc_N"/>
    <property type="match status" value="1"/>
</dbReference>